<organism evidence="2 3">
    <name type="scientific">Elysia marginata</name>
    <dbReference type="NCBI Taxonomy" id="1093978"/>
    <lineage>
        <taxon>Eukaryota</taxon>
        <taxon>Metazoa</taxon>
        <taxon>Spiralia</taxon>
        <taxon>Lophotrochozoa</taxon>
        <taxon>Mollusca</taxon>
        <taxon>Gastropoda</taxon>
        <taxon>Heterobranchia</taxon>
        <taxon>Euthyneura</taxon>
        <taxon>Panpulmonata</taxon>
        <taxon>Sacoglossa</taxon>
        <taxon>Placobranchoidea</taxon>
        <taxon>Plakobranchidae</taxon>
        <taxon>Elysia</taxon>
    </lineage>
</organism>
<dbReference type="AlphaFoldDB" id="A0AAV4GCE4"/>
<keyword evidence="3" id="KW-1185">Reference proteome</keyword>
<dbReference type="EMBL" id="BMAT01008370">
    <property type="protein sequence ID" value="GFR83179.1"/>
    <property type="molecule type" value="Genomic_DNA"/>
</dbReference>
<gene>
    <name evidence="2" type="ORF">ElyMa_004117000</name>
</gene>
<sequence length="79" mass="9036">MYATTSTTTRFRTYKRVARGNHNMVYRELNPRLPDHGPNAIVTLETSDDGVVRCDDDYGYDDDDDDDDDSNDVVPVDVY</sequence>
<accession>A0AAV4GCE4</accession>
<dbReference type="Proteomes" id="UP000762676">
    <property type="component" value="Unassembled WGS sequence"/>
</dbReference>
<evidence type="ECO:0000313" key="3">
    <source>
        <dbReference type="Proteomes" id="UP000762676"/>
    </source>
</evidence>
<comment type="caution">
    <text evidence="2">The sequence shown here is derived from an EMBL/GenBank/DDBJ whole genome shotgun (WGS) entry which is preliminary data.</text>
</comment>
<feature type="region of interest" description="Disordered" evidence="1">
    <location>
        <begin position="52"/>
        <end position="79"/>
    </location>
</feature>
<evidence type="ECO:0000256" key="1">
    <source>
        <dbReference type="SAM" id="MobiDB-lite"/>
    </source>
</evidence>
<protein>
    <submittedName>
        <fullName evidence="2">Uncharacterized protein</fullName>
    </submittedName>
</protein>
<reference evidence="2 3" key="1">
    <citation type="journal article" date="2021" name="Elife">
        <title>Chloroplast acquisition without the gene transfer in kleptoplastic sea slugs, Plakobranchus ocellatus.</title>
        <authorList>
            <person name="Maeda T."/>
            <person name="Takahashi S."/>
            <person name="Yoshida T."/>
            <person name="Shimamura S."/>
            <person name="Takaki Y."/>
            <person name="Nagai Y."/>
            <person name="Toyoda A."/>
            <person name="Suzuki Y."/>
            <person name="Arimoto A."/>
            <person name="Ishii H."/>
            <person name="Satoh N."/>
            <person name="Nishiyama T."/>
            <person name="Hasebe M."/>
            <person name="Maruyama T."/>
            <person name="Minagawa J."/>
            <person name="Obokata J."/>
            <person name="Shigenobu S."/>
        </authorList>
    </citation>
    <scope>NUCLEOTIDE SEQUENCE [LARGE SCALE GENOMIC DNA]</scope>
</reference>
<evidence type="ECO:0000313" key="2">
    <source>
        <dbReference type="EMBL" id="GFR83179.1"/>
    </source>
</evidence>
<feature type="compositionally biased region" description="Acidic residues" evidence="1">
    <location>
        <begin position="57"/>
        <end position="71"/>
    </location>
</feature>
<name>A0AAV4GCE4_9GAST</name>
<proteinExistence type="predicted"/>